<evidence type="ECO:0000256" key="6">
    <source>
        <dbReference type="PROSITE-ProRule" id="PRU00284"/>
    </source>
</evidence>
<dbReference type="PANTHER" id="PTHR32089">
    <property type="entry name" value="METHYL-ACCEPTING CHEMOTAXIS PROTEIN MCPB"/>
    <property type="match status" value="1"/>
</dbReference>
<evidence type="ECO:0000313" key="9">
    <source>
        <dbReference type="EMBL" id="MFC5529226.1"/>
    </source>
</evidence>
<keyword evidence="3 7" id="KW-0472">Membrane</keyword>
<dbReference type="SMART" id="SM00283">
    <property type="entry name" value="MA"/>
    <property type="match status" value="1"/>
</dbReference>
<evidence type="ECO:0000256" key="1">
    <source>
        <dbReference type="ARBA" id="ARBA00004236"/>
    </source>
</evidence>
<keyword evidence="2" id="KW-1003">Cell membrane</keyword>
<keyword evidence="4 6" id="KW-0807">Transducer</keyword>
<dbReference type="PANTHER" id="PTHR32089:SF112">
    <property type="entry name" value="LYSOZYME-LIKE PROTEIN-RELATED"/>
    <property type="match status" value="1"/>
</dbReference>
<dbReference type="RefSeq" id="WP_378111088.1">
    <property type="nucleotide sequence ID" value="NZ_JBHSNC010000021.1"/>
</dbReference>
<evidence type="ECO:0000256" key="5">
    <source>
        <dbReference type="ARBA" id="ARBA00029447"/>
    </source>
</evidence>
<keyword evidence="7" id="KW-1133">Transmembrane helix</keyword>
<dbReference type="Pfam" id="PF00672">
    <property type="entry name" value="HAMP"/>
    <property type="match status" value="1"/>
</dbReference>
<dbReference type="Gene3D" id="6.10.340.10">
    <property type="match status" value="1"/>
</dbReference>
<proteinExistence type="inferred from homology"/>
<dbReference type="InterPro" id="IPR004089">
    <property type="entry name" value="MCPsignal_dom"/>
</dbReference>
<dbReference type="Pfam" id="PF00015">
    <property type="entry name" value="MCPsignal"/>
    <property type="match status" value="1"/>
</dbReference>
<evidence type="ECO:0000256" key="7">
    <source>
        <dbReference type="SAM" id="Phobius"/>
    </source>
</evidence>
<dbReference type="PRINTS" id="PR00260">
    <property type="entry name" value="CHEMTRNSDUCR"/>
</dbReference>
<feature type="transmembrane region" description="Helical" evidence="7">
    <location>
        <begin position="209"/>
        <end position="230"/>
    </location>
</feature>
<protein>
    <submittedName>
        <fullName evidence="9">Methyl-accepting chemotaxis protein</fullName>
    </submittedName>
</protein>
<evidence type="ECO:0000313" key="10">
    <source>
        <dbReference type="Proteomes" id="UP001596108"/>
    </source>
</evidence>
<dbReference type="EMBL" id="JBHSNC010000021">
    <property type="protein sequence ID" value="MFC5529226.1"/>
    <property type="molecule type" value="Genomic_DNA"/>
</dbReference>
<keyword evidence="7" id="KW-0812">Transmembrane</keyword>
<comment type="caution">
    <text evidence="9">The sequence shown here is derived from an EMBL/GenBank/DDBJ whole genome shotgun (WGS) entry which is preliminary data.</text>
</comment>
<name>A0ABW0QXH2_9BACL</name>
<evidence type="ECO:0000256" key="3">
    <source>
        <dbReference type="ARBA" id="ARBA00023136"/>
    </source>
</evidence>
<dbReference type="Gene3D" id="1.10.287.950">
    <property type="entry name" value="Methyl-accepting chemotaxis protein"/>
    <property type="match status" value="1"/>
</dbReference>
<comment type="similarity">
    <text evidence="5">Belongs to the methyl-accepting chemotaxis (MCP) protein family.</text>
</comment>
<feature type="transmembrane region" description="Helical" evidence="7">
    <location>
        <begin position="28"/>
        <end position="48"/>
    </location>
</feature>
<reference evidence="10" key="1">
    <citation type="journal article" date="2019" name="Int. J. Syst. Evol. Microbiol.">
        <title>The Global Catalogue of Microorganisms (GCM) 10K type strain sequencing project: providing services to taxonomists for standard genome sequencing and annotation.</title>
        <authorList>
            <consortium name="The Broad Institute Genomics Platform"/>
            <consortium name="The Broad Institute Genome Sequencing Center for Infectious Disease"/>
            <person name="Wu L."/>
            <person name="Ma J."/>
        </authorList>
    </citation>
    <scope>NUCLEOTIDE SEQUENCE [LARGE SCALE GENOMIC DNA]</scope>
    <source>
        <strain evidence="10">CGMCC 1.18578</strain>
    </source>
</reference>
<gene>
    <name evidence="9" type="ORF">ACFPQ4_07150</name>
</gene>
<comment type="subcellular location">
    <subcellularLocation>
        <location evidence="1">Cell membrane</location>
    </subcellularLocation>
</comment>
<sequence>MSNAMNRIINFGKGPFGRLADLKITHRMILFLLFITLVNVGAGSVVLYENHAVNGQIKKSQEIDTIKAQYNSVSDTLKGTTLMYISLLDSYTKDKKETVDANLTRVANDLPALETSLKQLDEAYPVADFRNSFASLAVTMNLGFKAIKKETDAHELIMPDDVKTTMRTKVVEAYWTVLRKTDDLAEAKFNEAEQSRLSRLDRNVSNSNITVIINIILIAVLPSLVMLRLIRTIGRSLAGITAHIDAYKRNDFTYEKTTNSRDEFGMIGRMLSEMGAGLRGMLSATKAVSGQVLDASDKMIVLMKENQAASGTIRNEVGVSKQFVSSQNEFNMSISAVTEEVSASSQQIASSSESMNDDMRSMRRSSLEGTAKMKEIHDIVGDTSVKFNELSSVLGRMSGRYSDIVKRLDGINEITNQTNLLSLNASIEAARAGEQGRGFSVVANEIRNLSSQAGGLSHAIAGDLKHINEDLRQSEQSLASFAKLLNDTRTISETSMSTFNELESRSRTLSGQIEEITTAIGEIATGMSDIVTSVDQLSLTSSEAGERMDEIHRLSNEQYGAADSLMEMAEVLKEVSRQLSEKTTAFKV</sequence>
<feature type="domain" description="Methyl-accepting transducer" evidence="8">
    <location>
        <begin position="333"/>
        <end position="538"/>
    </location>
</feature>
<evidence type="ECO:0000256" key="4">
    <source>
        <dbReference type="ARBA" id="ARBA00023224"/>
    </source>
</evidence>
<dbReference type="SUPFAM" id="SSF58104">
    <property type="entry name" value="Methyl-accepting chemotaxis protein (MCP) signaling domain"/>
    <property type="match status" value="1"/>
</dbReference>
<evidence type="ECO:0000256" key="2">
    <source>
        <dbReference type="ARBA" id="ARBA00022475"/>
    </source>
</evidence>
<accession>A0ABW0QXH2</accession>
<dbReference type="Proteomes" id="UP001596108">
    <property type="component" value="Unassembled WGS sequence"/>
</dbReference>
<dbReference type="PROSITE" id="PS50111">
    <property type="entry name" value="CHEMOTAXIS_TRANSDUC_2"/>
    <property type="match status" value="1"/>
</dbReference>
<dbReference type="InterPro" id="IPR003660">
    <property type="entry name" value="HAMP_dom"/>
</dbReference>
<organism evidence="9 10">
    <name type="scientific">Cohnella yongneupensis</name>
    <dbReference type="NCBI Taxonomy" id="425006"/>
    <lineage>
        <taxon>Bacteria</taxon>
        <taxon>Bacillati</taxon>
        <taxon>Bacillota</taxon>
        <taxon>Bacilli</taxon>
        <taxon>Bacillales</taxon>
        <taxon>Paenibacillaceae</taxon>
        <taxon>Cohnella</taxon>
    </lineage>
</organism>
<dbReference type="InterPro" id="IPR004090">
    <property type="entry name" value="Chemotax_Me-accpt_rcpt"/>
</dbReference>
<evidence type="ECO:0000259" key="8">
    <source>
        <dbReference type="PROSITE" id="PS50111"/>
    </source>
</evidence>
<keyword evidence="10" id="KW-1185">Reference proteome</keyword>